<dbReference type="Proteomes" id="UP000474802">
    <property type="component" value="Unassembled WGS sequence"/>
</dbReference>
<dbReference type="EMBL" id="JAALFG010000001">
    <property type="protein sequence ID" value="NGP16446.1"/>
    <property type="molecule type" value="Genomic_DNA"/>
</dbReference>
<proteinExistence type="inferred from homology"/>
<dbReference type="SUPFAM" id="SSF51445">
    <property type="entry name" value="(Trans)glycosidases"/>
    <property type="match status" value="1"/>
</dbReference>
<evidence type="ECO:0000256" key="7">
    <source>
        <dbReference type="ARBA" id="ARBA00023295"/>
    </source>
</evidence>
<evidence type="ECO:0000256" key="1">
    <source>
        <dbReference type="ARBA" id="ARBA00000681"/>
    </source>
</evidence>
<dbReference type="InterPro" id="IPR044846">
    <property type="entry name" value="GH10"/>
</dbReference>
<sequence>MKQFDENRGSAPFPTFGYAVTTADLDHRARRAAILRDCTSLTPEYEGKWDAVCRADGSLEFAALDRLADFAKANDLALHGHTLCWHGSVPTQFTKVDAERFRTAATVYVRNAVDRYRGVMRSWHVVNEPLHLPDGRDDGLRRTLYLHAFGPAYIHELFRIVASRDPDALLVLNEMGLEDQSPEADAKRRAMLRLLETALGDGVPIHALGLQSHLDAATFLRGSHEPFARWLRDVTALGIEVMVTELDVDDRGLDGNTDLRDALTAVVYRDYLALVRDNALLRDVTLWGLSDDHSWLNASCDDRSARPLLFDKNLIPKPAWHEVMALRRGVRRS</sequence>
<evidence type="ECO:0000256" key="3">
    <source>
        <dbReference type="ARBA" id="ARBA00022651"/>
    </source>
</evidence>
<dbReference type="SMART" id="SM00633">
    <property type="entry name" value="Glyco_10"/>
    <property type="match status" value="1"/>
</dbReference>
<evidence type="ECO:0000256" key="6">
    <source>
        <dbReference type="ARBA" id="ARBA00023277"/>
    </source>
</evidence>
<reference evidence="12 13" key="1">
    <citation type="submission" date="2020-02" db="EMBL/GenBank/DDBJ databases">
        <authorList>
            <person name="Khan S.A."/>
            <person name="Jeon C.O."/>
            <person name="Chun B.H."/>
        </authorList>
    </citation>
    <scope>NUCLEOTIDE SEQUENCE [LARGE SCALE GENOMIC DNA]</scope>
    <source>
        <strain evidence="12 13">H239</strain>
    </source>
</reference>
<comment type="caution">
    <text evidence="12">The sequence shown here is derived from an EMBL/GenBank/DDBJ whole genome shotgun (WGS) entry which is preliminary data.</text>
</comment>
<accession>A0A6M1SIU3</accession>
<dbReference type="PANTHER" id="PTHR31490">
    <property type="entry name" value="GLYCOSYL HYDROLASE"/>
    <property type="match status" value="1"/>
</dbReference>
<keyword evidence="8 10" id="KW-0624">Polysaccharide degradation</keyword>
<name>A0A6M1SIU3_9HYPH</name>
<keyword evidence="7 10" id="KW-0326">Glycosidase</keyword>
<feature type="active site" description="Nucleophile" evidence="9">
    <location>
        <position position="245"/>
    </location>
</feature>
<dbReference type="Pfam" id="PF00331">
    <property type="entry name" value="Glyco_hydro_10"/>
    <property type="match status" value="1"/>
</dbReference>
<dbReference type="GO" id="GO:0031176">
    <property type="term" value="F:endo-1,4-beta-xylanase activity"/>
    <property type="evidence" value="ECO:0007669"/>
    <property type="project" value="UniProtKB-EC"/>
</dbReference>
<dbReference type="InterPro" id="IPR001000">
    <property type="entry name" value="GH10_dom"/>
</dbReference>
<evidence type="ECO:0000259" key="11">
    <source>
        <dbReference type="PROSITE" id="PS51760"/>
    </source>
</evidence>
<keyword evidence="5 10" id="KW-0378">Hydrolase</keyword>
<keyword evidence="13" id="KW-1185">Reference proteome</keyword>
<comment type="similarity">
    <text evidence="2 10">Belongs to the glycosyl hydrolase 10 (cellulase F) family.</text>
</comment>
<keyword evidence="3 12" id="KW-0858">Xylan degradation</keyword>
<evidence type="ECO:0000256" key="10">
    <source>
        <dbReference type="RuleBase" id="RU361174"/>
    </source>
</evidence>
<feature type="domain" description="GH10" evidence="11">
    <location>
        <begin position="19"/>
        <end position="326"/>
    </location>
</feature>
<dbReference type="RefSeq" id="WP_164532705.1">
    <property type="nucleotide sequence ID" value="NZ_JAALFG010000001.1"/>
</dbReference>
<evidence type="ECO:0000313" key="12">
    <source>
        <dbReference type="EMBL" id="NGP16446.1"/>
    </source>
</evidence>
<comment type="catalytic activity">
    <reaction evidence="1 10">
        <text>Endohydrolysis of (1-&gt;4)-beta-D-xylosidic linkages in xylans.</text>
        <dbReference type="EC" id="3.2.1.8"/>
    </reaction>
</comment>
<reference evidence="12 13" key="2">
    <citation type="submission" date="2020-03" db="EMBL/GenBank/DDBJ databases">
        <title>Devosia chinhatensis sp. nov., isolated from a hexachlorocyclohexane (HCH) dump site in India.</title>
        <authorList>
            <person name="Kumar M."/>
            <person name="Lal R."/>
        </authorList>
    </citation>
    <scope>NUCLEOTIDE SEQUENCE [LARGE SCALE GENOMIC DNA]</scope>
    <source>
        <strain evidence="12 13">H239</strain>
    </source>
</reference>
<dbReference type="PROSITE" id="PS51760">
    <property type="entry name" value="GH10_2"/>
    <property type="match status" value="1"/>
</dbReference>
<organism evidence="12 13">
    <name type="scientific">Devosia aurantiaca</name>
    <dbReference type="NCBI Taxonomy" id="2714858"/>
    <lineage>
        <taxon>Bacteria</taxon>
        <taxon>Pseudomonadati</taxon>
        <taxon>Pseudomonadota</taxon>
        <taxon>Alphaproteobacteria</taxon>
        <taxon>Hyphomicrobiales</taxon>
        <taxon>Devosiaceae</taxon>
        <taxon>Devosia</taxon>
    </lineage>
</organism>
<evidence type="ECO:0000313" key="13">
    <source>
        <dbReference type="Proteomes" id="UP000474802"/>
    </source>
</evidence>
<dbReference type="PRINTS" id="PR00134">
    <property type="entry name" value="GLHYDRLASE10"/>
</dbReference>
<gene>
    <name evidence="12" type="ORF">G5575_00945</name>
</gene>
<dbReference type="Gene3D" id="3.20.20.80">
    <property type="entry name" value="Glycosidases"/>
    <property type="match status" value="1"/>
</dbReference>
<protein>
    <recommendedName>
        <fullName evidence="10">Beta-xylanase</fullName>
        <ecNumber evidence="10">3.2.1.8</ecNumber>
    </recommendedName>
</protein>
<dbReference type="PROSITE" id="PS00591">
    <property type="entry name" value="GH10_1"/>
    <property type="match status" value="1"/>
</dbReference>
<dbReference type="AlphaFoldDB" id="A0A6M1SIU3"/>
<keyword evidence="6 10" id="KW-0119">Carbohydrate metabolism</keyword>
<dbReference type="GO" id="GO:0045493">
    <property type="term" value="P:xylan catabolic process"/>
    <property type="evidence" value="ECO:0007669"/>
    <property type="project" value="UniProtKB-KW"/>
</dbReference>
<evidence type="ECO:0000256" key="5">
    <source>
        <dbReference type="ARBA" id="ARBA00022801"/>
    </source>
</evidence>
<dbReference type="InterPro" id="IPR031158">
    <property type="entry name" value="GH10_AS"/>
</dbReference>
<evidence type="ECO:0000256" key="9">
    <source>
        <dbReference type="PROSITE-ProRule" id="PRU10061"/>
    </source>
</evidence>
<evidence type="ECO:0000256" key="2">
    <source>
        <dbReference type="ARBA" id="ARBA00007495"/>
    </source>
</evidence>
<dbReference type="InterPro" id="IPR017853">
    <property type="entry name" value="GH"/>
</dbReference>
<evidence type="ECO:0000256" key="8">
    <source>
        <dbReference type="ARBA" id="ARBA00023326"/>
    </source>
</evidence>
<dbReference type="EC" id="3.2.1.8" evidence="10"/>
<keyword evidence="4" id="KW-0732">Signal</keyword>
<evidence type="ECO:0000256" key="4">
    <source>
        <dbReference type="ARBA" id="ARBA00022729"/>
    </source>
</evidence>
<dbReference type="PANTHER" id="PTHR31490:SF88">
    <property type="entry name" value="BETA-XYLANASE"/>
    <property type="match status" value="1"/>
</dbReference>